<evidence type="ECO:0000256" key="1">
    <source>
        <dbReference type="SAM" id="MobiDB-lite"/>
    </source>
</evidence>
<dbReference type="EnsemblPlants" id="Pp3c5_21140V3.2">
    <property type="protein sequence ID" value="Pp3c5_21140V3.2"/>
    <property type="gene ID" value="Pp3c5_21140"/>
</dbReference>
<feature type="compositionally biased region" description="Basic residues" evidence="1">
    <location>
        <begin position="71"/>
        <end position="82"/>
    </location>
</feature>
<organism evidence="3 4">
    <name type="scientific">Physcomitrium patens</name>
    <name type="common">Spreading-leaved earth moss</name>
    <name type="synonym">Physcomitrella patens</name>
    <dbReference type="NCBI Taxonomy" id="3218"/>
    <lineage>
        <taxon>Eukaryota</taxon>
        <taxon>Viridiplantae</taxon>
        <taxon>Streptophyta</taxon>
        <taxon>Embryophyta</taxon>
        <taxon>Bryophyta</taxon>
        <taxon>Bryophytina</taxon>
        <taxon>Bryopsida</taxon>
        <taxon>Funariidae</taxon>
        <taxon>Funariales</taxon>
        <taxon>Funariaceae</taxon>
        <taxon>Physcomitrium</taxon>
    </lineage>
</organism>
<dbReference type="EnsemblPlants" id="Pp3c5_21140V3.3">
    <property type="protein sequence ID" value="Pp3c5_21140V3.3"/>
    <property type="gene ID" value="Pp3c5_21140"/>
</dbReference>
<keyword evidence="4" id="KW-1185">Reference proteome</keyword>
<reference evidence="3 4" key="2">
    <citation type="journal article" date="2018" name="Plant J.">
        <title>The Physcomitrella patens chromosome-scale assembly reveals moss genome structure and evolution.</title>
        <authorList>
            <person name="Lang D."/>
            <person name="Ullrich K.K."/>
            <person name="Murat F."/>
            <person name="Fuchs J."/>
            <person name="Jenkins J."/>
            <person name="Haas F.B."/>
            <person name="Piednoel M."/>
            <person name="Gundlach H."/>
            <person name="Van Bel M."/>
            <person name="Meyberg R."/>
            <person name="Vives C."/>
            <person name="Morata J."/>
            <person name="Symeonidi A."/>
            <person name="Hiss M."/>
            <person name="Muchero W."/>
            <person name="Kamisugi Y."/>
            <person name="Saleh O."/>
            <person name="Blanc G."/>
            <person name="Decker E.L."/>
            <person name="van Gessel N."/>
            <person name="Grimwood J."/>
            <person name="Hayes R.D."/>
            <person name="Graham S.W."/>
            <person name="Gunter L.E."/>
            <person name="McDaniel S.F."/>
            <person name="Hoernstein S.N.W."/>
            <person name="Larsson A."/>
            <person name="Li F.W."/>
            <person name="Perroud P.F."/>
            <person name="Phillips J."/>
            <person name="Ranjan P."/>
            <person name="Rokshar D.S."/>
            <person name="Rothfels C.J."/>
            <person name="Schneider L."/>
            <person name="Shu S."/>
            <person name="Stevenson D.W."/>
            <person name="Thummler F."/>
            <person name="Tillich M."/>
            <person name="Villarreal Aguilar J.C."/>
            <person name="Widiez T."/>
            <person name="Wong G.K."/>
            <person name="Wymore A."/>
            <person name="Zhang Y."/>
            <person name="Zimmer A.D."/>
            <person name="Quatrano R.S."/>
            <person name="Mayer K.F.X."/>
            <person name="Goodstein D."/>
            <person name="Casacuberta J.M."/>
            <person name="Vandepoele K."/>
            <person name="Reski R."/>
            <person name="Cuming A.C."/>
            <person name="Tuskan G.A."/>
            <person name="Maumus F."/>
            <person name="Salse J."/>
            <person name="Schmutz J."/>
            <person name="Rensing S.A."/>
        </authorList>
    </citation>
    <scope>NUCLEOTIDE SEQUENCE [LARGE SCALE GENOMIC DNA]</scope>
    <source>
        <strain evidence="3 4">cv. Gransden 2004</strain>
    </source>
</reference>
<dbReference type="InterPro" id="IPR013087">
    <property type="entry name" value="Znf_C2H2_type"/>
</dbReference>
<reference evidence="3" key="3">
    <citation type="submission" date="2020-12" db="UniProtKB">
        <authorList>
            <consortium name="EnsemblPlants"/>
        </authorList>
    </citation>
    <scope>IDENTIFICATION</scope>
</reference>
<dbReference type="EnsemblPlants" id="Pp3c5_21140V3.4">
    <property type="protein sequence ID" value="Pp3c5_21140V3.4"/>
    <property type="gene ID" value="Pp3c5_21140"/>
</dbReference>
<proteinExistence type="predicted"/>
<feature type="region of interest" description="Disordered" evidence="1">
    <location>
        <begin position="70"/>
        <end position="142"/>
    </location>
</feature>
<dbReference type="InParanoid" id="A0A7I4DWU7"/>
<evidence type="ECO:0000259" key="2">
    <source>
        <dbReference type="PROSITE" id="PS00028"/>
    </source>
</evidence>
<evidence type="ECO:0000313" key="4">
    <source>
        <dbReference type="Proteomes" id="UP000006727"/>
    </source>
</evidence>
<dbReference type="Proteomes" id="UP000006727">
    <property type="component" value="Chromosome 5"/>
</dbReference>
<dbReference type="PROSITE" id="PS00028">
    <property type="entry name" value="ZINC_FINGER_C2H2_1"/>
    <property type="match status" value="1"/>
</dbReference>
<dbReference type="AlphaFoldDB" id="A0A7I4DWU7"/>
<name>A0A7I4DWU7_PHYPA</name>
<feature type="domain" description="C2H2-type" evidence="2">
    <location>
        <begin position="59"/>
        <end position="80"/>
    </location>
</feature>
<feature type="compositionally biased region" description="Low complexity" evidence="1">
    <location>
        <begin position="193"/>
        <end position="203"/>
    </location>
</feature>
<evidence type="ECO:0000313" key="3">
    <source>
        <dbReference type="EnsemblPlants" id="Pp3c5_21140V3.2"/>
    </source>
</evidence>
<reference evidence="3 4" key="1">
    <citation type="journal article" date="2008" name="Science">
        <title>The Physcomitrella genome reveals evolutionary insights into the conquest of land by plants.</title>
        <authorList>
            <person name="Rensing S."/>
            <person name="Lang D."/>
            <person name="Zimmer A."/>
            <person name="Terry A."/>
            <person name="Salamov A."/>
            <person name="Shapiro H."/>
            <person name="Nishiyama T."/>
            <person name="Perroud P.-F."/>
            <person name="Lindquist E."/>
            <person name="Kamisugi Y."/>
            <person name="Tanahashi T."/>
            <person name="Sakakibara K."/>
            <person name="Fujita T."/>
            <person name="Oishi K."/>
            <person name="Shin-I T."/>
            <person name="Kuroki Y."/>
            <person name="Toyoda A."/>
            <person name="Suzuki Y."/>
            <person name="Hashimoto A."/>
            <person name="Yamaguchi K."/>
            <person name="Sugano A."/>
            <person name="Kohara Y."/>
            <person name="Fujiyama A."/>
            <person name="Anterola A."/>
            <person name="Aoki S."/>
            <person name="Ashton N."/>
            <person name="Barbazuk W.B."/>
            <person name="Barker E."/>
            <person name="Bennetzen J."/>
            <person name="Bezanilla M."/>
            <person name="Blankenship R."/>
            <person name="Cho S.H."/>
            <person name="Dutcher S."/>
            <person name="Estelle M."/>
            <person name="Fawcett J.A."/>
            <person name="Gundlach H."/>
            <person name="Hanada K."/>
            <person name="Heyl A."/>
            <person name="Hicks K.A."/>
            <person name="Hugh J."/>
            <person name="Lohr M."/>
            <person name="Mayer K."/>
            <person name="Melkozernov A."/>
            <person name="Murata T."/>
            <person name="Nelson D."/>
            <person name="Pils B."/>
            <person name="Prigge M."/>
            <person name="Reiss B."/>
            <person name="Renner T."/>
            <person name="Rombauts S."/>
            <person name="Rushton P."/>
            <person name="Sanderfoot A."/>
            <person name="Schween G."/>
            <person name="Shiu S.-H."/>
            <person name="Stueber K."/>
            <person name="Theodoulou F.L."/>
            <person name="Tu H."/>
            <person name="Van de Peer Y."/>
            <person name="Verrier P.J."/>
            <person name="Waters E."/>
            <person name="Wood A."/>
            <person name="Yang L."/>
            <person name="Cove D."/>
            <person name="Cuming A."/>
            <person name="Hasebe M."/>
            <person name="Lucas S."/>
            <person name="Mishler D.B."/>
            <person name="Reski R."/>
            <person name="Grigoriev I."/>
            <person name="Quatrano R.S."/>
            <person name="Boore J.L."/>
        </authorList>
    </citation>
    <scope>NUCLEOTIDE SEQUENCE [LARGE SCALE GENOMIC DNA]</scope>
    <source>
        <strain evidence="3 4">cv. Gransden 2004</strain>
    </source>
</reference>
<dbReference type="Gramene" id="Pp3c5_21140V3.4">
    <property type="protein sequence ID" value="Pp3c5_21140V3.4"/>
    <property type="gene ID" value="Pp3c5_21140"/>
</dbReference>
<sequence>MKLKRTHPSPVHSTLTQSYATPSNFIFYWHYLRSRAEMRLSPARASDPGSMNKDIAAPCEVCGGLLPLKPIPKRHQSRHHKERSLLQSQIEIEKPEGASRSQDSQAKRRQKNRSEKMRELDNNGETSIISDEETDESSGMKRSYGSVLKEIQAIFAGHKVKKETISPHAHRIQREIEGSLHNYGHHKRRQAHQHAASQHASESPTPPEMRSSHVLSPYQDSKTNNEPVCRRLTGSLPQDLATLYNSKPGHQVQAEDESVCKRADGMLTIDDRSNCNLAPLSQSLSPKIHVRSCIHHLGDHSVRRQAGGIAAAASSSPAGDLSMKEKEKKICYGDHDQPLKVTGRPSSITSPVENGTQLHEECHVHQIDDHLIADLRTRYPQSPSQSPRHEAGRSHTESLQVKYCCHQHASKQTVVHLLERCCACPVHGCDDLETLRSTPRSSKKCPNCGCPQLGVTPQMSADHLQPAKDSAKTLRTGRSRSREREVIRCAQISQFAEQDGTDCALYGECRDCPVHGGDDLEFTKARSPKGQDSKKCPKCGCSKLEASSRESTNRHQSKDFTKITYKGKSQSADREVITYAHKSTPPPCKLHEECCTRLHSYYCYSKKDHKELQRPKFPDNGTCPICEPLRHESPLLSPICKEAKQCKDPLVWNPRRVRKPGSTVHWLDKVIASKRIPAPIIEDFLCGRRRWPPLRKKHKCPGCIAKSWDKSECSSDLCNREFFSSWNLGSDTVQPTLERSMQPRGKFSRLAMSRNLIAMPVLQLSTSKTLWDRTALRDCSECRKPLNTSGGRWSYYLKEMSTDLEGKGDCNTKFSWPPDHGFSKPCEFQAGNLSCPELFSAFRLRSKALQLNSETFDRRAALQVAKAQGIKLDREAIDLMPDTGKSHTGRQRRRRHSCRKKRHEVYFGLCKIIDPPIP</sequence>
<dbReference type="Gramene" id="Pp3c5_21140V3.2">
    <property type="protein sequence ID" value="Pp3c5_21140V3.2"/>
    <property type="gene ID" value="Pp3c5_21140"/>
</dbReference>
<accession>A0A7I4DWU7</accession>
<feature type="region of interest" description="Disordered" evidence="1">
    <location>
        <begin position="184"/>
        <end position="230"/>
    </location>
</feature>
<dbReference type="EMBL" id="ABEU02000005">
    <property type="status" value="NOT_ANNOTATED_CDS"/>
    <property type="molecule type" value="Genomic_DNA"/>
</dbReference>
<protein>
    <recommendedName>
        <fullName evidence="2">C2H2-type domain-containing protein</fullName>
    </recommendedName>
</protein>
<dbReference type="Gramene" id="Pp3c5_21140V3.3">
    <property type="protein sequence ID" value="Pp3c5_21140V3.3"/>
    <property type="gene ID" value="Pp3c5_21140"/>
</dbReference>
<feature type="compositionally biased region" description="Basic and acidic residues" evidence="1">
    <location>
        <begin position="112"/>
        <end position="121"/>
    </location>
</feature>